<keyword evidence="1" id="KW-0675">Receptor</keyword>
<comment type="caution">
    <text evidence="1">The sequence shown here is derived from an EMBL/GenBank/DDBJ whole genome shotgun (WGS) entry which is preliminary data.</text>
</comment>
<keyword evidence="2" id="KW-1185">Reference proteome</keyword>
<evidence type="ECO:0000313" key="1">
    <source>
        <dbReference type="EMBL" id="MFH6983559.1"/>
    </source>
</evidence>
<dbReference type="RefSeq" id="WP_255465038.1">
    <property type="nucleotide sequence ID" value="NZ_JBIPKE010000015.1"/>
</dbReference>
<name>A0ABW7N9X7_9BACT</name>
<accession>A0ABW7N9X7</accession>
<evidence type="ECO:0000313" key="2">
    <source>
        <dbReference type="Proteomes" id="UP001610063"/>
    </source>
</evidence>
<proteinExistence type="predicted"/>
<dbReference type="Gene3D" id="3.40.50.620">
    <property type="entry name" value="HUPs"/>
    <property type="match status" value="1"/>
</dbReference>
<organism evidence="1 2">
    <name type="scientific">Marinoscillum luteum</name>
    <dbReference type="NCBI Taxonomy" id="861051"/>
    <lineage>
        <taxon>Bacteria</taxon>
        <taxon>Pseudomonadati</taxon>
        <taxon>Bacteroidota</taxon>
        <taxon>Cytophagia</taxon>
        <taxon>Cytophagales</taxon>
        <taxon>Reichenbachiellaceae</taxon>
        <taxon>Marinoscillum</taxon>
    </lineage>
</organism>
<dbReference type="Proteomes" id="UP001610063">
    <property type="component" value="Unassembled WGS sequence"/>
</dbReference>
<protein>
    <submittedName>
        <fullName evidence="1">TonB-dependent receptor</fullName>
    </submittedName>
</protein>
<dbReference type="EMBL" id="JBIPKE010000015">
    <property type="protein sequence ID" value="MFH6983559.1"/>
    <property type="molecule type" value="Genomic_DNA"/>
</dbReference>
<dbReference type="SUPFAM" id="SSF52374">
    <property type="entry name" value="Nucleotidylyl transferase"/>
    <property type="match status" value="1"/>
</dbReference>
<dbReference type="InterPro" id="IPR014729">
    <property type="entry name" value="Rossmann-like_a/b/a_fold"/>
</dbReference>
<reference evidence="1 2" key="1">
    <citation type="journal article" date="2013" name="Int. J. Syst. Evol. Microbiol.">
        <title>Marinoscillum luteum sp. nov., isolated from marine sediment.</title>
        <authorList>
            <person name="Cha I.T."/>
            <person name="Park S.J."/>
            <person name="Kim S.J."/>
            <person name="Kim J.G."/>
            <person name="Jung M.Y."/>
            <person name="Shin K.S."/>
            <person name="Kwon K.K."/>
            <person name="Yang S.H."/>
            <person name="Seo Y.S."/>
            <person name="Rhee S.K."/>
        </authorList>
    </citation>
    <scope>NUCLEOTIDE SEQUENCE [LARGE SCALE GENOMIC DNA]</scope>
    <source>
        <strain evidence="1 2">KCTC 23939</strain>
    </source>
</reference>
<sequence>MASIDMESFKKLTTKEKALSLNLDDRIYGTIAEIGGGQEVADYFFKAGAASGTIAKTMSAYDMTFSDAIYGKSERYVCEDKLMRMLNREYSLLSQRLTQRAKRSHFFAFANTVETINYKRTNEGHGWIGLRFQKHPNSDPNDCVIHVILKDNDPLWQQQVLGMVGVNLIHACYNYAEPEDILNSLIDNIHHSRVEVDMFKIEGPDFHHVDNRLMSLKLVKNGLTHAAMFDPKGKVLQPSAVLYKKNIFVLRGRFRPVTHVNVDMMLTGMRAFRNESDVEIKNIMPLVELTLNDLTMEGEVDETDFLDRVDLLCSLGQNVLISNYQEHYKLASYLSKFTRHKKLGIVLGYYNLQRIFDESYYENLKGGILESFGRLFGSNVKLYVYPAIDANSKEIVTSENFTPEVHLKNLYQYLKDNDQIEDVQGAKTENLHIISDDVLRMIENGEVGWEKFVPNKVSDAIKDHHLFNFPYEVPLDEEDL</sequence>
<gene>
    <name evidence="1" type="ORF">ACHKAR_08925</name>
</gene>